<protein>
    <submittedName>
        <fullName evidence="1">Uncharacterized protein</fullName>
    </submittedName>
</protein>
<feature type="non-terminal residue" evidence="1">
    <location>
        <position position="102"/>
    </location>
</feature>
<organism evidence="1 2">
    <name type="scientific">Allacma fusca</name>
    <dbReference type="NCBI Taxonomy" id="39272"/>
    <lineage>
        <taxon>Eukaryota</taxon>
        <taxon>Metazoa</taxon>
        <taxon>Ecdysozoa</taxon>
        <taxon>Arthropoda</taxon>
        <taxon>Hexapoda</taxon>
        <taxon>Collembola</taxon>
        <taxon>Symphypleona</taxon>
        <taxon>Sminthuridae</taxon>
        <taxon>Allacma</taxon>
    </lineage>
</organism>
<feature type="non-terminal residue" evidence="1">
    <location>
        <position position="1"/>
    </location>
</feature>
<keyword evidence="2" id="KW-1185">Reference proteome</keyword>
<dbReference type="OrthoDB" id="7554300at2759"/>
<comment type="caution">
    <text evidence="1">The sequence shown here is derived from an EMBL/GenBank/DDBJ whole genome shotgun (WGS) entry which is preliminary data.</text>
</comment>
<proteinExistence type="predicted"/>
<dbReference type="AlphaFoldDB" id="A0A8J2NG46"/>
<evidence type="ECO:0000313" key="2">
    <source>
        <dbReference type="Proteomes" id="UP000708208"/>
    </source>
</evidence>
<gene>
    <name evidence="1" type="ORF">AFUS01_LOCUS489</name>
</gene>
<dbReference type="Proteomes" id="UP000708208">
    <property type="component" value="Unassembled WGS sequence"/>
</dbReference>
<accession>A0A8J2NG46</accession>
<dbReference type="EMBL" id="CAJVCH010002253">
    <property type="protein sequence ID" value="CAG7643539.1"/>
    <property type="molecule type" value="Genomic_DNA"/>
</dbReference>
<sequence>RQGESVENLVLLDGCHKWPKFFAQTFIERDFERNDVAWLIYFLFLHMAFNFKKVEAELSSLSEWDERLNKTAELLCKVYPTFSLDELRDLATAFSDRLSIGY</sequence>
<reference evidence="1" key="1">
    <citation type="submission" date="2021-06" db="EMBL/GenBank/DDBJ databases">
        <authorList>
            <person name="Hodson N. C."/>
            <person name="Mongue J. A."/>
            <person name="Jaron S. K."/>
        </authorList>
    </citation>
    <scope>NUCLEOTIDE SEQUENCE</scope>
</reference>
<name>A0A8J2NG46_9HEXA</name>
<evidence type="ECO:0000313" key="1">
    <source>
        <dbReference type="EMBL" id="CAG7643539.1"/>
    </source>
</evidence>